<evidence type="ECO:0000313" key="3">
    <source>
        <dbReference type="Proteomes" id="UP000029846"/>
    </source>
</evidence>
<organism evidence="1 3">
    <name type="scientific">Paracoccus halophilus</name>
    <dbReference type="NCBI Taxonomy" id="376733"/>
    <lineage>
        <taxon>Bacteria</taxon>
        <taxon>Pseudomonadati</taxon>
        <taxon>Pseudomonadota</taxon>
        <taxon>Alphaproteobacteria</taxon>
        <taxon>Rhodobacterales</taxon>
        <taxon>Paracoccaceae</taxon>
        <taxon>Paracoccus</taxon>
    </lineage>
</organism>
<proteinExistence type="predicted"/>
<dbReference type="EMBL" id="FOJO01000008">
    <property type="protein sequence ID" value="SFA51384.1"/>
    <property type="molecule type" value="Genomic_DNA"/>
</dbReference>
<protein>
    <recommendedName>
        <fullName evidence="5">DUF2793 domain-containing protein</fullName>
    </recommendedName>
</protein>
<evidence type="ECO:0008006" key="5">
    <source>
        <dbReference type="Google" id="ProtNLM"/>
    </source>
</evidence>
<reference evidence="1 3" key="2">
    <citation type="submission" date="2014-10" db="EMBL/GenBank/DDBJ databases">
        <title>Paracoccus sanguinis sp. nov., isolated from clinical specimens of New York State patients.</title>
        <authorList>
            <person name="Mingle L.A."/>
            <person name="Cole J.A."/>
            <person name="Lapierre P."/>
            <person name="Musser K.A."/>
        </authorList>
    </citation>
    <scope>NUCLEOTIDE SEQUENCE [LARGE SCALE GENOMIC DNA]</scope>
    <source>
        <strain evidence="1 3">JCM 14014</strain>
    </source>
</reference>
<dbReference type="Proteomes" id="UP000029846">
    <property type="component" value="Unassembled WGS sequence"/>
</dbReference>
<evidence type="ECO:0000313" key="1">
    <source>
        <dbReference type="EMBL" id="KGJ04824.1"/>
    </source>
</evidence>
<sequence length="237" mass="24668">MPENTTANCALPLLMPAQAQKHVTVNDALMRLDGQVDLVLQSLTRSTPPEAVADGLCWGVPAGAVNAWEGQAGKIAIAANGGWVFVQPGFGRRAMIADQGATALHDGLVWVVGAVTLGEHGSGMIARQMSEDVTLGRGTGFQTVMAIPSSALVIGATARVLSTITGGAASWTMGTEGALNRFGQGLGKEQGSWARGILSAPMTYWEPAPVILTATGGQFTGGQVRVVVHWWELRVPN</sequence>
<dbReference type="EMBL" id="JRKN01000009">
    <property type="protein sequence ID" value="KGJ04824.1"/>
    <property type="molecule type" value="Genomic_DNA"/>
</dbReference>
<dbReference type="Proteomes" id="UP000182312">
    <property type="component" value="Unassembled WGS sequence"/>
</dbReference>
<dbReference type="Pfam" id="PF10983">
    <property type="entry name" value="DUF2793"/>
    <property type="match status" value="1"/>
</dbReference>
<dbReference type="OrthoDB" id="564699at2"/>
<evidence type="ECO:0000313" key="2">
    <source>
        <dbReference type="EMBL" id="SFA51384.1"/>
    </source>
</evidence>
<reference evidence="2 4" key="3">
    <citation type="submission" date="2016-10" db="EMBL/GenBank/DDBJ databases">
        <authorList>
            <person name="de Groot N.N."/>
        </authorList>
    </citation>
    <scope>NUCLEOTIDE SEQUENCE [LARGE SCALE GENOMIC DNA]</scope>
    <source>
        <strain evidence="2 4">CGMCC 1.6117</strain>
    </source>
</reference>
<reference evidence="1 3" key="1">
    <citation type="submission" date="2014-09" db="EMBL/GenBank/DDBJ databases">
        <authorList>
            <person name="McGinnis J.M."/>
            <person name="Wolfgang W.J."/>
        </authorList>
    </citation>
    <scope>NUCLEOTIDE SEQUENCE [LARGE SCALE GENOMIC DNA]</scope>
    <source>
        <strain evidence="1 3">JCM 14014</strain>
    </source>
</reference>
<name>A0A099F300_9RHOB</name>
<dbReference type="AlphaFoldDB" id="A0A099F300"/>
<dbReference type="InterPro" id="IPR021251">
    <property type="entry name" value="DUF2793"/>
</dbReference>
<gene>
    <name evidence="1" type="ORF">IT41_09190</name>
    <name evidence="2" type="ORF">SAMN04487972_108118</name>
</gene>
<dbReference type="STRING" id="376733.SAMN04487972_108118"/>
<dbReference type="RefSeq" id="WP_036740367.1">
    <property type="nucleotide sequence ID" value="NZ_FOJO01000008.1"/>
</dbReference>
<keyword evidence="3" id="KW-1185">Reference proteome</keyword>
<dbReference type="eggNOG" id="ENOG502ZTYG">
    <property type="taxonomic scope" value="Bacteria"/>
</dbReference>
<evidence type="ECO:0000313" key="4">
    <source>
        <dbReference type="Proteomes" id="UP000182312"/>
    </source>
</evidence>
<accession>A0A099F300</accession>